<dbReference type="RefSeq" id="WP_210512833.1">
    <property type="nucleotide sequence ID" value="NZ_JAFIDN010000010.1"/>
</dbReference>
<dbReference type="Proteomes" id="UP000673975">
    <property type="component" value="Unassembled WGS sequence"/>
</dbReference>
<dbReference type="EMBL" id="JAFIDN010000010">
    <property type="protein sequence ID" value="MBP3193375.1"/>
    <property type="molecule type" value="Genomic_DNA"/>
</dbReference>
<sequence>MFFYFKYLAVPLCQAVTFPHAFHNFSAQSIALHDVFNQLGQKQLINVMTVDRALIGELSQLKKSEKLILVEALWDSIASDPSDVEVPDHHKAIIEERLKTLEKDKKTGSSWEKIRPKYL</sequence>
<keyword evidence="2" id="KW-1185">Reference proteome</keyword>
<gene>
    <name evidence="1" type="ORF">NATSA_11920</name>
</gene>
<name>A0A8J7RKG4_9BACT</name>
<dbReference type="AlphaFoldDB" id="A0A8J7RKG4"/>
<dbReference type="NCBIfam" id="TIGR02574">
    <property type="entry name" value="stabl_TIGR02574"/>
    <property type="match status" value="1"/>
</dbReference>
<accession>A0A8J7RKG4</accession>
<evidence type="ECO:0000313" key="1">
    <source>
        <dbReference type="EMBL" id="MBP3193375.1"/>
    </source>
</evidence>
<comment type="caution">
    <text evidence="1">The sequence shown here is derived from an EMBL/GenBank/DDBJ whole genome shotgun (WGS) entry which is preliminary data.</text>
</comment>
<dbReference type="InterPro" id="IPR013406">
    <property type="entry name" value="CHP02574_addiction_mod"/>
</dbReference>
<proteinExistence type="predicted"/>
<reference evidence="1" key="1">
    <citation type="submission" date="2021-02" db="EMBL/GenBank/DDBJ databases">
        <title>Natronogracilivirga saccharolytica gen. nov. sp. nov. a new anaerobic, haloalkiliphilic carbohydrate-fermenting bacterium from soda lake and proposing of Cyclonatronumiaceae fam. nov. in the phylum Balneolaeota.</title>
        <authorList>
            <person name="Zhilina T.N."/>
            <person name="Sorokin D.Y."/>
            <person name="Zavarzina D.G."/>
            <person name="Toshchakov S.V."/>
            <person name="Kublanov I.V."/>
        </authorList>
    </citation>
    <scope>NUCLEOTIDE SEQUENCE</scope>
    <source>
        <strain evidence="1">Z-1702</strain>
    </source>
</reference>
<evidence type="ECO:0000313" key="2">
    <source>
        <dbReference type="Proteomes" id="UP000673975"/>
    </source>
</evidence>
<protein>
    <submittedName>
        <fullName evidence="1">Addiction module protein</fullName>
    </submittedName>
</protein>
<organism evidence="1 2">
    <name type="scientific">Natronogracilivirga saccharolytica</name>
    <dbReference type="NCBI Taxonomy" id="2812953"/>
    <lineage>
        <taxon>Bacteria</taxon>
        <taxon>Pseudomonadati</taxon>
        <taxon>Balneolota</taxon>
        <taxon>Balneolia</taxon>
        <taxon>Balneolales</taxon>
        <taxon>Cyclonatronaceae</taxon>
        <taxon>Natronogracilivirga</taxon>
    </lineage>
</organism>
<dbReference type="Pfam" id="PF09720">
    <property type="entry name" value="Unstab_antitox"/>
    <property type="match status" value="1"/>
</dbReference>